<accession>A0A3P7XPQ6</accession>
<dbReference type="EMBL" id="UZAH01006609">
    <property type="protein sequence ID" value="VDO31412.1"/>
    <property type="molecule type" value="Genomic_DNA"/>
</dbReference>
<evidence type="ECO:0000313" key="3">
    <source>
        <dbReference type="Proteomes" id="UP000050761"/>
    </source>
</evidence>
<proteinExistence type="predicted"/>
<keyword evidence="3" id="KW-1185">Reference proteome</keyword>
<evidence type="ECO:0000256" key="1">
    <source>
        <dbReference type="SAM" id="Coils"/>
    </source>
</evidence>
<keyword evidence="1" id="KW-0175">Coiled coil</keyword>
<reference evidence="4" key="2">
    <citation type="submission" date="2019-09" db="UniProtKB">
        <authorList>
            <consortium name="WormBaseParasite"/>
        </authorList>
    </citation>
    <scope>IDENTIFICATION</scope>
</reference>
<protein>
    <submittedName>
        <fullName evidence="4">HAUS augmin-like complex subunit 1</fullName>
    </submittedName>
</protein>
<name>A0A183FAE8_HELPZ</name>
<dbReference type="WBParaSite" id="HPBE_0000314001-mRNA-1">
    <property type="protein sequence ID" value="HPBE_0000314001-mRNA-1"/>
    <property type="gene ID" value="HPBE_0000314001"/>
</dbReference>
<dbReference type="AlphaFoldDB" id="A0A183FAE8"/>
<reference evidence="2 3" key="1">
    <citation type="submission" date="2018-11" db="EMBL/GenBank/DDBJ databases">
        <authorList>
            <consortium name="Pathogen Informatics"/>
        </authorList>
    </citation>
    <scope>NUCLEOTIDE SEQUENCE [LARGE SCALE GENOMIC DNA]</scope>
</reference>
<gene>
    <name evidence="2" type="ORF">HPBE_LOCUS3141</name>
</gene>
<organism evidence="3 4">
    <name type="scientific">Heligmosomoides polygyrus</name>
    <name type="common">Parasitic roundworm</name>
    <dbReference type="NCBI Taxonomy" id="6339"/>
    <lineage>
        <taxon>Eukaryota</taxon>
        <taxon>Metazoa</taxon>
        <taxon>Ecdysozoa</taxon>
        <taxon>Nematoda</taxon>
        <taxon>Chromadorea</taxon>
        <taxon>Rhabditida</taxon>
        <taxon>Rhabditina</taxon>
        <taxon>Rhabditomorpha</taxon>
        <taxon>Strongyloidea</taxon>
        <taxon>Heligmosomidae</taxon>
        <taxon>Heligmosomoides</taxon>
    </lineage>
</organism>
<sequence length="175" mass="20088">MDVSKTLELDWTHHLPSTTCTGFAGGELALLTNRLLRTASVTKEKLQSLMQQFTLFDSVYLNLVNLGRIKKTTRERWRQGRGKHDVNAINLISAVVKQLKKLDNSISKMEYELRTAKKLIGDEKRRRIVTPLNPLYGKVQKMEEKLKQLVVKVEATNKESHSSKRKLSLSEDGRR</sequence>
<accession>A0A183FAE8</accession>
<evidence type="ECO:0000313" key="2">
    <source>
        <dbReference type="EMBL" id="VDO31412.1"/>
    </source>
</evidence>
<evidence type="ECO:0000313" key="4">
    <source>
        <dbReference type="WBParaSite" id="HPBE_0000314001-mRNA-1"/>
    </source>
</evidence>
<dbReference type="Proteomes" id="UP000050761">
    <property type="component" value="Unassembled WGS sequence"/>
</dbReference>
<feature type="coiled-coil region" evidence="1">
    <location>
        <begin position="99"/>
        <end position="159"/>
    </location>
</feature>